<proteinExistence type="inferred from homology"/>
<dbReference type="InterPro" id="IPR035906">
    <property type="entry name" value="MetI-like_sf"/>
</dbReference>
<dbReference type="PROSITE" id="PS50928">
    <property type="entry name" value="ABC_TM1"/>
    <property type="match status" value="1"/>
</dbReference>
<keyword evidence="2 7" id="KW-0813">Transport</keyword>
<evidence type="ECO:0000256" key="6">
    <source>
        <dbReference type="ARBA" id="ARBA00023136"/>
    </source>
</evidence>
<feature type="transmembrane region" description="Helical" evidence="7">
    <location>
        <begin position="110"/>
        <end position="131"/>
    </location>
</feature>
<evidence type="ECO:0000259" key="8">
    <source>
        <dbReference type="PROSITE" id="PS50928"/>
    </source>
</evidence>
<feature type="transmembrane region" description="Helical" evidence="7">
    <location>
        <begin position="301"/>
        <end position="327"/>
    </location>
</feature>
<evidence type="ECO:0000256" key="1">
    <source>
        <dbReference type="ARBA" id="ARBA00004651"/>
    </source>
</evidence>
<keyword evidence="3" id="KW-1003">Cell membrane</keyword>
<evidence type="ECO:0000256" key="3">
    <source>
        <dbReference type="ARBA" id="ARBA00022475"/>
    </source>
</evidence>
<keyword evidence="6 7" id="KW-0472">Membrane</keyword>
<dbReference type="Gene3D" id="1.10.3720.10">
    <property type="entry name" value="MetI-like"/>
    <property type="match status" value="1"/>
</dbReference>
<dbReference type="PANTHER" id="PTHR43163">
    <property type="entry name" value="DIPEPTIDE TRANSPORT SYSTEM PERMEASE PROTEIN DPPB-RELATED"/>
    <property type="match status" value="1"/>
</dbReference>
<dbReference type="InterPro" id="IPR000515">
    <property type="entry name" value="MetI-like"/>
</dbReference>
<feature type="domain" description="ABC transmembrane type-1" evidence="8">
    <location>
        <begin position="106"/>
        <end position="324"/>
    </location>
</feature>
<evidence type="ECO:0000313" key="10">
    <source>
        <dbReference type="Proteomes" id="UP000675409"/>
    </source>
</evidence>
<comment type="subcellular location">
    <subcellularLocation>
        <location evidence="1 7">Cell membrane</location>
        <topology evidence="1 7">Multi-pass membrane protein</topology>
    </subcellularLocation>
</comment>
<reference evidence="9 10" key="1">
    <citation type="journal article" date="2021" name="Arch. Microbiol.">
        <title>Myceligenerans indicum sp. nov., an actinobacterium isolated from mangrove sediment of Sundarbans, India.</title>
        <authorList>
            <person name="Asha K."/>
            <person name="Bhadury P."/>
        </authorList>
    </citation>
    <scope>NUCLEOTIDE SEQUENCE [LARGE SCALE GENOMIC DNA]</scope>
    <source>
        <strain evidence="9 10">I2</strain>
    </source>
</reference>
<dbReference type="CDD" id="cd06261">
    <property type="entry name" value="TM_PBP2"/>
    <property type="match status" value="1"/>
</dbReference>
<dbReference type="SUPFAM" id="SSF161098">
    <property type="entry name" value="MetI-like"/>
    <property type="match status" value="1"/>
</dbReference>
<dbReference type="RefSeq" id="WP_201845411.1">
    <property type="nucleotide sequence ID" value="NZ_JABBYC010000004.1"/>
</dbReference>
<feature type="transmembrane region" description="Helical" evidence="7">
    <location>
        <begin position="259"/>
        <end position="281"/>
    </location>
</feature>
<keyword evidence="4 7" id="KW-0812">Transmembrane</keyword>
<feature type="transmembrane region" description="Helical" evidence="7">
    <location>
        <begin position="12"/>
        <end position="33"/>
    </location>
</feature>
<name>A0ABS1LH87_9MICO</name>
<gene>
    <name evidence="9" type="ORF">HGK34_04675</name>
</gene>
<evidence type="ECO:0000256" key="2">
    <source>
        <dbReference type="ARBA" id="ARBA00022448"/>
    </source>
</evidence>
<sequence>MTRYIARRLLQGAGTLLLVMFVLHLLTTVAIQLNGNPAQAFFGDKVATPAQVAAVEERFGLDDPCFDQPGNPCLGPFAERLGQYARGDLGTNLRGREVADIVGAAAPNTLRLFCVVVVTWLALGMVLGSVAARWRGSAGDHGIRLTSVLIDAFPVFVLLIVYRYVVAVPLNRWSKETFGEDSWPPYWFRPSFDPAHPWATVLVPGILLGLAGSAAFIRLVRASQLESYAGEHVRTARSKGLSEPRVVVHHVVRNSSVPVVTAVGLTFAEALGGAVITEGLMNIYGMGGVLWEAVRNDDVGLVLGIVTLLTTVTVLVMIAVDIAYALLDPRIRLGTDD</sequence>
<accession>A0ABS1LH87</accession>
<comment type="caution">
    <text evidence="9">The sequence shown here is derived from an EMBL/GenBank/DDBJ whole genome shotgun (WGS) entry which is preliminary data.</text>
</comment>
<dbReference type="Proteomes" id="UP000675409">
    <property type="component" value="Unassembled WGS sequence"/>
</dbReference>
<feature type="transmembrane region" description="Helical" evidence="7">
    <location>
        <begin position="195"/>
        <end position="217"/>
    </location>
</feature>
<feature type="transmembrane region" description="Helical" evidence="7">
    <location>
        <begin position="143"/>
        <end position="165"/>
    </location>
</feature>
<dbReference type="Pfam" id="PF00528">
    <property type="entry name" value="BPD_transp_1"/>
    <property type="match status" value="1"/>
</dbReference>
<dbReference type="EMBL" id="JABBYC010000004">
    <property type="protein sequence ID" value="MBL0885582.1"/>
    <property type="molecule type" value="Genomic_DNA"/>
</dbReference>
<keyword evidence="5 7" id="KW-1133">Transmembrane helix</keyword>
<evidence type="ECO:0000256" key="4">
    <source>
        <dbReference type="ARBA" id="ARBA00022692"/>
    </source>
</evidence>
<evidence type="ECO:0000256" key="7">
    <source>
        <dbReference type="RuleBase" id="RU363032"/>
    </source>
</evidence>
<keyword evidence="10" id="KW-1185">Reference proteome</keyword>
<comment type="similarity">
    <text evidence="7">Belongs to the binding-protein-dependent transport system permease family.</text>
</comment>
<evidence type="ECO:0000313" key="9">
    <source>
        <dbReference type="EMBL" id="MBL0885582.1"/>
    </source>
</evidence>
<evidence type="ECO:0000256" key="5">
    <source>
        <dbReference type="ARBA" id="ARBA00022989"/>
    </source>
</evidence>
<protein>
    <submittedName>
        <fullName evidence="9">ABC transporter permease</fullName>
    </submittedName>
</protein>
<dbReference type="PANTHER" id="PTHR43163:SF7">
    <property type="entry name" value="DIPEPTIDE-TRANSPORT INTEGRAL MEMBRANE PROTEIN ABC TRANSPORTER DPPB-RELATED"/>
    <property type="match status" value="1"/>
</dbReference>
<organism evidence="9 10">
    <name type="scientific">Myceligenerans indicum</name>
    <dbReference type="NCBI Taxonomy" id="2593663"/>
    <lineage>
        <taxon>Bacteria</taxon>
        <taxon>Bacillati</taxon>
        <taxon>Actinomycetota</taxon>
        <taxon>Actinomycetes</taxon>
        <taxon>Micrococcales</taxon>
        <taxon>Promicromonosporaceae</taxon>
        <taxon>Myceligenerans</taxon>
    </lineage>
</organism>